<dbReference type="PANTHER" id="PTHR32347:SF27">
    <property type="entry name" value="RND EFFLUX PUMP MEMBRANE FUSION PROTEIN BARREL-SANDWICH DOMAIN-CONTAINING PROTEIN"/>
    <property type="match status" value="1"/>
</dbReference>
<dbReference type="NCBIfam" id="TIGR02971">
    <property type="entry name" value="heterocyst_DevB"/>
    <property type="match status" value="1"/>
</dbReference>
<proteinExistence type="predicted"/>
<keyword evidence="4" id="KW-0472">Membrane</keyword>
<evidence type="ECO:0000256" key="3">
    <source>
        <dbReference type="SAM" id="Coils"/>
    </source>
</evidence>
<comment type="caution">
    <text evidence="6">The sequence shown here is derived from an EMBL/GenBank/DDBJ whole genome shotgun (WGS) entry which is preliminary data.</text>
</comment>
<dbReference type="InterPro" id="IPR058624">
    <property type="entry name" value="MdtA-like_HH"/>
</dbReference>
<dbReference type="Proteomes" id="UP001576780">
    <property type="component" value="Unassembled WGS sequence"/>
</dbReference>
<keyword evidence="7" id="KW-1185">Reference proteome</keyword>
<dbReference type="InterPro" id="IPR014315">
    <property type="entry name" value="ABC_heterocyst_DevB"/>
</dbReference>
<dbReference type="SUPFAM" id="SSF111369">
    <property type="entry name" value="HlyD-like secretion proteins"/>
    <property type="match status" value="2"/>
</dbReference>
<gene>
    <name evidence="6" type="ORF">ACE1CA_08705</name>
</gene>
<evidence type="ECO:0000256" key="1">
    <source>
        <dbReference type="ARBA" id="ARBA00004196"/>
    </source>
</evidence>
<evidence type="ECO:0000259" key="5">
    <source>
        <dbReference type="Pfam" id="PF25876"/>
    </source>
</evidence>
<keyword evidence="4" id="KW-1133">Transmembrane helix</keyword>
<dbReference type="InterPro" id="IPR050465">
    <property type="entry name" value="UPF0194_transport"/>
</dbReference>
<feature type="domain" description="Multidrug resistance protein MdtA-like alpha-helical hairpin" evidence="5">
    <location>
        <begin position="179"/>
        <end position="235"/>
    </location>
</feature>
<reference evidence="6 7" key="1">
    <citation type="submission" date="2024-09" db="EMBL/GenBank/DDBJ databases">
        <title>Floridaenema gen nov. (Aerosakkonemataceae, Aerosakkonematales ord. nov., Cyanobacteria) from benthic tropical and subtropical fresh waters, with the description of four new species.</title>
        <authorList>
            <person name="Moretto J.A."/>
            <person name="Berthold D.E."/>
            <person name="Lefler F.W."/>
            <person name="Huang I.-S."/>
            <person name="Laughinghouse H. IV."/>
        </authorList>
    </citation>
    <scope>NUCLEOTIDE SEQUENCE [LARGE SCALE GENOMIC DNA]</scope>
    <source>
        <strain evidence="6 7">BLCC-F167</strain>
    </source>
</reference>
<dbReference type="PRINTS" id="PR01490">
    <property type="entry name" value="RTXTOXIND"/>
</dbReference>
<accession>A0ABV4WHT4</accession>
<sequence length="429" mass="46679">MNINLPSKPTNQWLIGLIVAATATTGGVIYYALSQSGFISQKAPVPTVVTAPVVKKVTALGRLEPEAEIIKLSAPLSLDGDRIGELLVKEGDRVQAGQIIAILDSRASLQSALEQAQEQVKVARSKLAQVKAGAKSGQIQAQKATVERLQAQLEGDKAAQSQAIARIEAQWEGEKLAQTATIRKLEAELNNAEAELRRYQQLFSQGAISNSLFDSKRLSVETTRQQLNEARANLERINTTNSKQLREAKVILERINATGNKQIGEAQATLTQIAEVRPVDVQAAQSEVDNAIAAVKRAQTDLNLVYIRAPIDSVILKIHTRPGEKISSSGIVELAQTDRMMAIAEVYQTDIGKVKIGQKATITSQVFPGELTGIVEIIGLQVERQNVFSNQPGENLDRRVVEVKIRLTPEHSQRVAGFTNLQVQTAIEQ</sequence>
<comment type="subcellular location">
    <subcellularLocation>
        <location evidence="1">Cell envelope</location>
    </subcellularLocation>
</comment>
<dbReference type="Gene3D" id="1.10.287.470">
    <property type="entry name" value="Helix hairpin bin"/>
    <property type="match status" value="1"/>
</dbReference>
<organism evidence="6 7">
    <name type="scientific">Floridaenema evergladense BLCC-F167</name>
    <dbReference type="NCBI Taxonomy" id="3153639"/>
    <lineage>
        <taxon>Bacteria</taxon>
        <taxon>Bacillati</taxon>
        <taxon>Cyanobacteriota</taxon>
        <taxon>Cyanophyceae</taxon>
        <taxon>Oscillatoriophycideae</taxon>
        <taxon>Aerosakkonematales</taxon>
        <taxon>Aerosakkonemataceae</taxon>
        <taxon>Floridanema</taxon>
        <taxon>Floridanema evergladense</taxon>
    </lineage>
</organism>
<dbReference type="PANTHER" id="PTHR32347">
    <property type="entry name" value="EFFLUX SYSTEM COMPONENT YKNX-RELATED"/>
    <property type="match status" value="1"/>
</dbReference>
<evidence type="ECO:0000313" key="7">
    <source>
        <dbReference type="Proteomes" id="UP001576780"/>
    </source>
</evidence>
<keyword evidence="2 3" id="KW-0175">Coiled coil</keyword>
<evidence type="ECO:0000256" key="2">
    <source>
        <dbReference type="ARBA" id="ARBA00023054"/>
    </source>
</evidence>
<dbReference type="RefSeq" id="WP_413277035.1">
    <property type="nucleotide sequence ID" value="NZ_JBHFNT010000072.1"/>
</dbReference>
<name>A0ABV4WHT4_9CYAN</name>
<feature type="coiled-coil region" evidence="3">
    <location>
        <begin position="106"/>
        <end position="247"/>
    </location>
</feature>
<dbReference type="Gene3D" id="2.40.30.170">
    <property type="match status" value="1"/>
</dbReference>
<keyword evidence="4" id="KW-0812">Transmembrane</keyword>
<feature type="transmembrane region" description="Helical" evidence="4">
    <location>
        <begin position="12"/>
        <end position="33"/>
    </location>
</feature>
<evidence type="ECO:0000256" key="4">
    <source>
        <dbReference type="SAM" id="Phobius"/>
    </source>
</evidence>
<protein>
    <submittedName>
        <fullName evidence="6">ABC exporter membrane fusion protein</fullName>
    </submittedName>
</protein>
<dbReference type="Gene3D" id="2.40.50.100">
    <property type="match status" value="1"/>
</dbReference>
<evidence type="ECO:0000313" key="6">
    <source>
        <dbReference type="EMBL" id="MFB2834600.1"/>
    </source>
</evidence>
<dbReference type="Pfam" id="PF25876">
    <property type="entry name" value="HH_MFP_RND"/>
    <property type="match status" value="1"/>
</dbReference>
<dbReference type="EMBL" id="JBHFNT010000072">
    <property type="protein sequence ID" value="MFB2834600.1"/>
    <property type="molecule type" value="Genomic_DNA"/>
</dbReference>